<dbReference type="Proteomes" id="UP000323142">
    <property type="component" value="Unassembled WGS sequence"/>
</dbReference>
<proteinExistence type="predicted"/>
<evidence type="ECO:0000259" key="4">
    <source>
        <dbReference type="Pfam" id="PF03968"/>
    </source>
</evidence>
<evidence type="ECO:0000313" key="5">
    <source>
        <dbReference type="EMBL" id="KAA2235831.1"/>
    </source>
</evidence>
<dbReference type="OrthoDB" id="9811926at2"/>
<name>A0A5B2V9Z0_9HYPH</name>
<feature type="signal peptide" evidence="3">
    <location>
        <begin position="1"/>
        <end position="22"/>
    </location>
</feature>
<feature type="domain" description="Organic solvent tolerance-like N-terminal" evidence="4">
    <location>
        <begin position="46"/>
        <end position="169"/>
    </location>
</feature>
<feature type="region of interest" description="Disordered" evidence="2">
    <location>
        <begin position="175"/>
        <end position="220"/>
    </location>
</feature>
<accession>A0A5B2V9Z0</accession>
<dbReference type="Pfam" id="PF03968">
    <property type="entry name" value="LptD_N"/>
    <property type="match status" value="1"/>
</dbReference>
<gene>
    <name evidence="5" type="ORF">F0L46_17450</name>
</gene>
<dbReference type="EMBL" id="VUOA01000032">
    <property type="protein sequence ID" value="KAA2235831.1"/>
    <property type="molecule type" value="Genomic_DNA"/>
</dbReference>
<dbReference type="RefSeq" id="WP_149819881.1">
    <property type="nucleotide sequence ID" value="NZ_VUOA01000032.1"/>
</dbReference>
<reference evidence="5 6" key="2">
    <citation type="submission" date="2019-09" db="EMBL/GenBank/DDBJ databases">
        <authorList>
            <person name="Jin C."/>
        </authorList>
    </citation>
    <scope>NUCLEOTIDE SEQUENCE [LARGE SCALE GENOMIC DNA]</scope>
    <source>
        <strain evidence="5 6">BN140002</strain>
    </source>
</reference>
<sequence length="220" mass="22423">MILSRLAAAALAAGLIAAPALAQQPGAKAKDSPLTGLGSNSKEPIKVDADRLEVFDRENRAVYTGNVVAVQGDTTMRCTTLTIFFERQRGADGAVQRTAAPAGGDQNDAIKRIECGGPVTVVSKTQVATGDQAVYDRAGGRVIMTGNVALSDGPNVTRGERLVYDVNAGKANIESAPNGGRVRGLFVPGSQDASGAAKPGEAKAGDAKPAKPAASRPATN</sequence>
<evidence type="ECO:0000313" key="6">
    <source>
        <dbReference type="Proteomes" id="UP000323142"/>
    </source>
</evidence>
<protein>
    <submittedName>
        <fullName evidence="5">Organic solvent tolerance protein OstA</fullName>
    </submittedName>
</protein>
<evidence type="ECO:0000256" key="3">
    <source>
        <dbReference type="SAM" id="SignalP"/>
    </source>
</evidence>
<dbReference type="GO" id="GO:0015920">
    <property type="term" value="P:lipopolysaccharide transport"/>
    <property type="evidence" value="ECO:0007669"/>
    <property type="project" value="TreeGrafter"/>
</dbReference>
<feature type="chain" id="PRO_5022893944" evidence="3">
    <location>
        <begin position="23"/>
        <end position="220"/>
    </location>
</feature>
<dbReference type="PANTHER" id="PTHR36504:SF1">
    <property type="entry name" value="LIPOPOLYSACCHARIDE EXPORT SYSTEM PROTEIN LPTA"/>
    <property type="match status" value="1"/>
</dbReference>
<dbReference type="GO" id="GO:0017089">
    <property type="term" value="F:glycolipid transfer activity"/>
    <property type="evidence" value="ECO:0007669"/>
    <property type="project" value="TreeGrafter"/>
</dbReference>
<dbReference type="GO" id="GO:0009279">
    <property type="term" value="C:cell outer membrane"/>
    <property type="evidence" value="ECO:0007669"/>
    <property type="project" value="TreeGrafter"/>
</dbReference>
<dbReference type="GO" id="GO:0030288">
    <property type="term" value="C:outer membrane-bounded periplasmic space"/>
    <property type="evidence" value="ECO:0007669"/>
    <property type="project" value="TreeGrafter"/>
</dbReference>
<comment type="caution">
    <text evidence="5">The sequence shown here is derived from an EMBL/GenBank/DDBJ whole genome shotgun (WGS) entry which is preliminary data.</text>
</comment>
<evidence type="ECO:0000256" key="1">
    <source>
        <dbReference type="ARBA" id="ARBA00022729"/>
    </source>
</evidence>
<keyword evidence="6" id="KW-1185">Reference proteome</keyword>
<feature type="compositionally biased region" description="Basic and acidic residues" evidence="2">
    <location>
        <begin position="200"/>
        <end position="209"/>
    </location>
</feature>
<dbReference type="InterPro" id="IPR052037">
    <property type="entry name" value="LPS_export_LptA"/>
</dbReference>
<organism evidence="5 6">
    <name type="scientific">Salinarimonas soli</name>
    <dbReference type="NCBI Taxonomy" id="1638099"/>
    <lineage>
        <taxon>Bacteria</taxon>
        <taxon>Pseudomonadati</taxon>
        <taxon>Pseudomonadota</taxon>
        <taxon>Alphaproteobacteria</taxon>
        <taxon>Hyphomicrobiales</taxon>
        <taxon>Salinarimonadaceae</taxon>
        <taxon>Salinarimonas</taxon>
    </lineage>
</organism>
<dbReference type="Gene3D" id="2.60.450.10">
    <property type="entry name" value="Lipopolysaccharide (LPS) transport protein A like domain"/>
    <property type="match status" value="1"/>
</dbReference>
<keyword evidence="1 3" id="KW-0732">Signal</keyword>
<dbReference type="PANTHER" id="PTHR36504">
    <property type="entry name" value="LIPOPOLYSACCHARIDE EXPORT SYSTEM PROTEIN LPTA"/>
    <property type="match status" value="1"/>
</dbReference>
<evidence type="ECO:0000256" key="2">
    <source>
        <dbReference type="SAM" id="MobiDB-lite"/>
    </source>
</evidence>
<dbReference type="AlphaFoldDB" id="A0A5B2V9Z0"/>
<reference evidence="5 6" key="1">
    <citation type="submission" date="2019-09" db="EMBL/GenBank/DDBJ databases">
        <title>Salinarimonas rosea gen. nov., sp. nov., a new member of the a-2 subgroup of the Proteobacteria.</title>
        <authorList>
            <person name="Liu J."/>
        </authorList>
    </citation>
    <scope>NUCLEOTIDE SEQUENCE [LARGE SCALE GENOMIC DNA]</scope>
    <source>
        <strain evidence="5 6">BN140002</strain>
    </source>
</reference>
<dbReference type="InterPro" id="IPR005653">
    <property type="entry name" value="OstA-like_N"/>
</dbReference>